<sequence>MERCSQQLTYIRLKVTHAQGFMFPTIPATLGVAFLRILVKDLFIFIRLTGSRTIVWHIKAFSTTAIQARLSESGQCEDEEVLANEECIRFGGKRVKQSIDVSQDRTTV</sequence>
<proteinExistence type="predicted"/>
<gene>
    <name evidence="2" type="ORF">OUZ56_000287</name>
</gene>
<evidence type="ECO:0000313" key="3">
    <source>
        <dbReference type="Proteomes" id="UP001234178"/>
    </source>
</evidence>
<dbReference type="Proteomes" id="UP001234178">
    <property type="component" value="Unassembled WGS sequence"/>
</dbReference>
<name>A0ABR0A012_9CRUS</name>
<keyword evidence="1" id="KW-0812">Transmembrane</keyword>
<feature type="transmembrane region" description="Helical" evidence="1">
    <location>
        <begin position="20"/>
        <end position="39"/>
    </location>
</feature>
<comment type="caution">
    <text evidence="2">The sequence shown here is derived from an EMBL/GenBank/DDBJ whole genome shotgun (WGS) entry which is preliminary data.</text>
</comment>
<reference evidence="2 3" key="1">
    <citation type="journal article" date="2023" name="Nucleic Acids Res.">
        <title>The hologenome of Daphnia magna reveals possible DNA methylation and microbiome-mediated evolution of the host genome.</title>
        <authorList>
            <person name="Chaturvedi A."/>
            <person name="Li X."/>
            <person name="Dhandapani V."/>
            <person name="Marshall H."/>
            <person name="Kissane S."/>
            <person name="Cuenca-Cambronero M."/>
            <person name="Asole G."/>
            <person name="Calvet F."/>
            <person name="Ruiz-Romero M."/>
            <person name="Marangio P."/>
            <person name="Guigo R."/>
            <person name="Rago D."/>
            <person name="Mirbahai L."/>
            <person name="Eastwood N."/>
            <person name="Colbourne J.K."/>
            <person name="Zhou J."/>
            <person name="Mallon E."/>
            <person name="Orsini L."/>
        </authorList>
    </citation>
    <scope>NUCLEOTIDE SEQUENCE [LARGE SCALE GENOMIC DNA]</scope>
    <source>
        <strain evidence="2">LRV0_1</strain>
    </source>
</reference>
<dbReference type="EMBL" id="JAOYFB010000036">
    <property type="protein sequence ID" value="KAK4018219.1"/>
    <property type="molecule type" value="Genomic_DNA"/>
</dbReference>
<accession>A0ABR0A012</accession>
<keyword evidence="1" id="KW-0472">Membrane</keyword>
<organism evidence="2 3">
    <name type="scientific">Daphnia magna</name>
    <dbReference type="NCBI Taxonomy" id="35525"/>
    <lineage>
        <taxon>Eukaryota</taxon>
        <taxon>Metazoa</taxon>
        <taxon>Ecdysozoa</taxon>
        <taxon>Arthropoda</taxon>
        <taxon>Crustacea</taxon>
        <taxon>Branchiopoda</taxon>
        <taxon>Diplostraca</taxon>
        <taxon>Cladocera</taxon>
        <taxon>Anomopoda</taxon>
        <taxon>Daphniidae</taxon>
        <taxon>Daphnia</taxon>
    </lineage>
</organism>
<protein>
    <submittedName>
        <fullName evidence="2">Uncharacterized protein</fullName>
    </submittedName>
</protein>
<evidence type="ECO:0000256" key="1">
    <source>
        <dbReference type="SAM" id="Phobius"/>
    </source>
</evidence>
<keyword evidence="1" id="KW-1133">Transmembrane helix</keyword>
<evidence type="ECO:0000313" key="2">
    <source>
        <dbReference type="EMBL" id="KAK4018219.1"/>
    </source>
</evidence>
<keyword evidence="3" id="KW-1185">Reference proteome</keyword>